<dbReference type="InterPro" id="IPR036526">
    <property type="entry name" value="C-N_Hydrolase_sf"/>
</dbReference>
<dbReference type="InterPro" id="IPR044149">
    <property type="entry name" value="Nitrilases_CHs"/>
</dbReference>
<dbReference type="SUPFAM" id="SSF56317">
    <property type="entry name" value="Carbon-nitrogen hydrolase"/>
    <property type="match status" value="1"/>
</dbReference>
<dbReference type="AlphaFoldDB" id="A0A6L5XK26"/>
<name>A0A6L5XK26_9BACT</name>
<dbReference type="Gene3D" id="3.60.110.10">
    <property type="entry name" value="Carbon-nitrogen hydrolase"/>
    <property type="match status" value="1"/>
</dbReference>
<dbReference type="GO" id="GO:0000257">
    <property type="term" value="F:nitrilase activity"/>
    <property type="evidence" value="ECO:0007669"/>
    <property type="project" value="UniProtKB-ARBA"/>
</dbReference>
<dbReference type="PROSITE" id="PS00920">
    <property type="entry name" value="NITRIL_CHT_1"/>
    <property type="match status" value="1"/>
</dbReference>
<evidence type="ECO:0000256" key="1">
    <source>
        <dbReference type="ARBA" id="ARBA00008129"/>
    </source>
</evidence>
<keyword evidence="5" id="KW-1185">Reference proteome</keyword>
<dbReference type="PANTHER" id="PTHR46044">
    <property type="entry name" value="NITRILASE"/>
    <property type="match status" value="1"/>
</dbReference>
<keyword evidence="4" id="KW-0378">Hydrolase</keyword>
<dbReference type="Pfam" id="PF00795">
    <property type="entry name" value="CN_hydrolase"/>
    <property type="match status" value="1"/>
</dbReference>
<dbReference type="Proteomes" id="UP000477488">
    <property type="component" value="Unassembled WGS sequence"/>
</dbReference>
<dbReference type="CDD" id="cd07564">
    <property type="entry name" value="nitrilases_CHs"/>
    <property type="match status" value="1"/>
</dbReference>
<evidence type="ECO:0000313" key="4">
    <source>
        <dbReference type="EMBL" id="MSS27459.1"/>
    </source>
</evidence>
<evidence type="ECO:0000259" key="3">
    <source>
        <dbReference type="PROSITE" id="PS50263"/>
    </source>
</evidence>
<feature type="active site" description="Proton acceptor" evidence="2">
    <location>
        <position position="48"/>
    </location>
</feature>
<dbReference type="GO" id="GO:0051410">
    <property type="term" value="P:detoxification of nitrogen compound"/>
    <property type="evidence" value="ECO:0007669"/>
    <property type="project" value="TreeGrafter"/>
</dbReference>
<comment type="similarity">
    <text evidence="1">Belongs to the carbon-nitrogen hydrolase superfamily. Nitrilase family.</text>
</comment>
<proteinExistence type="inferred from homology"/>
<dbReference type="InterPro" id="IPR000132">
    <property type="entry name" value="Nitrilase/CN_hydratase_CS"/>
</dbReference>
<organism evidence="4 5">
    <name type="scientific">Desulfovibrio porci</name>
    <dbReference type="NCBI Taxonomy" id="2605782"/>
    <lineage>
        <taxon>Bacteria</taxon>
        <taxon>Pseudomonadati</taxon>
        <taxon>Thermodesulfobacteriota</taxon>
        <taxon>Desulfovibrionia</taxon>
        <taxon>Desulfovibrionales</taxon>
        <taxon>Desulfovibrionaceae</taxon>
        <taxon>Desulfovibrio</taxon>
    </lineage>
</organism>
<accession>A0A6L5XK26</accession>
<reference evidence="4 5" key="1">
    <citation type="submission" date="2019-09" db="EMBL/GenBank/DDBJ databases">
        <title>In-depth cultivation of the pig gut microbiome towards novel bacterial diversity and tailored functional studies.</title>
        <authorList>
            <person name="Wylensek D."/>
            <person name="Hitch T.C.A."/>
            <person name="Clavel T."/>
        </authorList>
    </citation>
    <scope>NUCLEOTIDE SEQUENCE [LARGE SCALE GENOMIC DNA]</scope>
    <source>
        <strain evidence="4 5">PG-178-WT-4</strain>
    </source>
</reference>
<dbReference type="PANTHER" id="PTHR46044:SF1">
    <property type="entry name" value="CN HYDROLASE DOMAIN-CONTAINING PROTEIN"/>
    <property type="match status" value="1"/>
</dbReference>
<protein>
    <submittedName>
        <fullName evidence="4">Carbon-nitrogen hydrolase family protein</fullName>
    </submittedName>
</protein>
<dbReference type="InterPro" id="IPR003010">
    <property type="entry name" value="C-N_Hydrolase"/>
</dbReference>
<evidence type="ECO:0000313" key="5">
    <source>
        <dbReference type="Proteomes" id="UP000477488"/>
    </source>
</evidence>
<dbReference type="EMBL" id="VUMH01000004">
    <property type="protein sequence ID" value="MSS27459.1"/>
    <property type="molecule type" value="Genomic_DNA"/>
</dbReference>
<feature type="domain" description="CN hydrolase" evidence="3">
    <location>
        <begin position="8"/>
        <end position="278"/>
    </location>
</feature>
<dbReference type="PROSITE" id="PS00921">
    <property type="entry name" value="NITRIL_CHT_2"/>
    <property type="match status" value="1"/>
</dbReference>
<evidence type="ECO:0000256" key="2">
    <source>
        <dbReference type="PROSITE-ProRule" id="PRU10139"/>
    </source>
</evidence>
<dbReference type="PROSITE" id="PS50263">
    <property type="entry name" value="CN_HYDROLASE"/>
    <property type="match status" value="1"/>
</dbReference>
<dbReference type="GO" id="GO:0018822">
    <property type="term" value="F:nitrile hydratase activity"/>
    <property type="evidence" value="ECO:0007669"/>
    <property type="project" value="TreeGrafter"/>
</dbReference>
<gene>
    <name evidence="4" type="ORF">FYJ44_05210</name>
</gene>
<comment type="caution">
    <text evidence="4">The sequence shown here is derived from an EMBL/GenBank/DDBJ whole genome shotgun (WGS) entry which is preliminary data.</text>
</comment>
<sequence>MDMKEKTVKVAVIQATPRMFDTPGTIKKACELIEKAAGNGVKLMLFPEAFIGGYPKGMHLGVRVGIRTPEGRKDFRRYYENAICIPGPETDALAAAAAKAGAYVVSGVIEREENTSTLYCTALFIGPNGKVLGKHRKLVPTAAERLIWGSGDGSTLPVFTTPFGKIGAVICWENYMPLLRSAMYGKGLDIYLAPTFDARESWQISMRHIALESHCFVLTCNQFLPKSAFPTDLLCYDELAGQPDVLHRGGSAIINPFGEYLGGPLWDEEGIACAELDMGQIREAKFDFDVTGHYTRPDVMRLFVNEREQSSFNYENLSDCAFFEEECEEE</sequence>